<feature type="region of interest" description="Disordered" evidence="4">
    <location>
        <begin position="168"/>
        <end position="200"/>
    </location>
</feature>
<dbReference type="AlphaFoldDB" id="A0A0A9DA28"/>
<protein>
    <recommendedName>
        <fullName evidence="6">Filament-like plant protein 7</fullName>
    </recommendedName>
</protein>
<evidence type="ECO:0000256" key="1">
    <source>
        <dbReference type="ARBA" id="ARBA00005921"/>
    </source>
</evidence>
<dbReference type="PANTHER" id="PTHR31580:SF7">
    <property type="entry name" value="OS04G0505000 PROTEIN"/>
    <property type="match status" value="1"/>
</dbReference>
<name>A0A0A9DA28_ARUDO</name>
<evidence type="ECO:0000313" key="5">
    <source>
        <dbReference type="EMBL" id="JAD85464.1"/>
    </source>
</evidence>
<comment type="similarity">
    <text evidence="1">Belongs to the FPP family.</text>
</comment>
<dbReference type="PANTHER" id="PTHR31580">
    <property type="entry name" value="FILAMENT-LIKE PLANT PROTEIN 4"/>
    <property type="match status" value="1"/>
</dbReference>
<evidence type="ECO:0000256" key="3">
    <source>
        <dbReference type="SAM" id="Coils"/>
    </source>
</evidence>
<keyword evidence="2 3" id="KW-0175">Coiled coil</keyword>
<evidence type="ECO:0008006" key="6">
    <source>
        <dbReference type="Google" id="ProtNLM"/>
    </source>
</evidence>
<accession>A0A0A9DA28</accession>
<proteinExistence type="inferred from homology"/>
<feature type="compositionally biased region" description="Basic and acidic residues" evidence="4">
    <location>
        <begin position="690"/>
        <end position="707"/>
    </location>
</feature>
<feature type="region of interest" description="Disordered" evidence="4">
    <location>
        <begin position="679"/>
        <end position="746"/>
    </location>
</feature>
<dbReference type="EMBL" id="GBRH01212431">
    <property type="protein sequence ID" value="JAD85464.1"/>
    <property type="molecule type" value="Transcribed_RNA"/>
</dbReference>
<evidence type="ECO:0000256" key="2">
    <source>
        <dbReference type="ARBA" id="ARBA00023054"/>
    </source>
</evidence>
<evidence type="ECO:0000256" key="4">
    <source>
        <dbReference type="SAM" id="MobiDB-lite"/>
    </source>
</evidence>
<dbReference type="Pfam" id="PF05911">
    <property type="entry name" value="FPP"/>
    <property type="match status" value="2"/>
</dbReference>
<sequence>MDEMGDTLRSCMEQMLLAREEKQHLIIEATNTISYEQKKTRDSQQKFEDANKRLDKVIIENHNLRNTVDLKEKLIKELKESKANSDQKLTDATAKFEFLQKQCASLKYEVRILQEKLQIRNKEREYDLKSIDAAQNQQKESMKKISALETECQRLRTMVRKRLPGPAALAKMKDEVKRQGTSSDENGARRQRIAVQPQLRARHSMSEGYLVKLQELSDENRHLRQLLAKKESDLQFMQLKYVDEACKLSVLQRQLEEFSGRHESHDSTENNLSGPVLSALASKLDSGKQQVSRSRSRRMTGSDMQLIVDPLGIEKLEMTSRPSSAPHQCVPDVPHIDSNMVVSKTTYKDLISDDGFIDKYPEWIQDVLKVIISKNQVSKISAADILDEVTRALRSEISANGNGAANLSYDRPQIEKMVVTLIERVRRLIEKSTENNAMSFPSFLHEKSELILQFERLIHVCSDVLVGKANLERFIDEVCLILEWMVNHCFFCLDAQDTMDCTTNNSDGNESLGTLSIHEKDAMVCAKSEMVLTMEQETRKESVETTEGQIHDEILESHYQIELTPSKLEELSAVGQELGDSYLEKHSLCCETESAASDVGKEQLAEEEGKQLIKTSAISAAAKKLAECQETIANLSKQLDALQSPTNADANADALDKDKCDTLPLPVANLVAEAVIKPDDFSSPTSEKTTCMKEHSEPDSTEKKLEHEEDSGTGPKADKSGPSPNFTRPMVPKSPRTSVSVDARKKKRRASLLSRFVFRKKG</sequence>
<organism evidence="5">
    <name type="scientific">Arundo donax</name>
    <name type="common">Giant reed</name>
    <name type="synonym">Donax arundinaceus</name>
    <dbReference type="NCBI Taxonomy" id="35708"/>
    <lineage>
        <taxon>Eukaryota</taxon>
        <taxon>Viridiplantae</taxon>
        <taxon>Streptophyta</taxon>
        <taxon>Embryophyta</taxon>
        <taxon>Tracheophyta</taxon>
        <taxon>Spermatophyta</taxon>
        <taxon>Magnoliopsida</taxon>
        <taxon>Liliopsida</taxon>
        <taxon>Poales</taxon>
        <taxon>Poaceae</taxon>
        <taxon>PACMAD clade</taxon>
        <taxon>Arundinoideae</taxon>
        <taxon>Arundineae</taxon>
        <taxon>Arundo</taxon>
    </lineage>
</organism>
<dbReference type="InterPro" id="IPR008587">
    <property type="entry name" value="FPP_plant"/>
</dbReference>
<feature type="coiled-coil region" evidence="3">
    <location>
        <begin position="47"/>
        <end position="151"/>
    </location>
</feature>
<reference evidence="5" key="1">
    <citation type="submission" date="2014-09" db="EMBL/GenBank/DDBJ databases">
        <authorList>
            <person name="Magalhaes I.L.F."/>
            <person name="Oliveira U."/>
            <person name="Santos F.R."/>
            <person name="Vidigal T.H.D.A."/>
            <person name="Brescovit A.D."/>
            <person name="Santos A.J."/>
        </authorList>
    </citation>
    <scope>NUCLEOTIDE SEQUENCE</scope>
    <source>
        <tissue evidence="5">Shoot tissue taken approximately 20 cm above the soil surface</tissue>
    </source>
</reference>
<reference evidence="5" key="2">
    <citation type="journal article" date="2015" name="Data Brief">
        <title>Shoot transcriptome of the giant reed, Arundo donax.</title>
        <authorList>
            <person name="Barrero R.A."/>
            <person name="Guerrero F.D."/>
            <person name="Moolhuijzen P."/>
            <person name="Goolsby J.A."/>
            <person name="Tidwell J."/>
            <person name="Bellgard S.E."/>
            <person name="Bellgard M.I."/>
        </authorList>
    </citation>
    <scope>NUCLEOTIDE SEQUENCE</scope>
    <source>
        <tissue evidence="5">Shoot tissue taken approximately 20 cm above the soil surface</tissue>
    </source>
</reference>